<evidence type="ECO:0000256" key="6">
    <source>
        <dbReference type="RuleBase" id="RU004379"/>
    </source>
</evidence>
<dbReference type="PANTHER" id="PTHR23291:SF50">
    <property type="entry name" value="PROTEIN LIFEGUARD 4"/>
    <property type="match status" value="1"/>
</dbReference>
<feature type="transmembrane region" description="Helical" evidence="6">
    <location>
        <begin position="164"/>
        <end position="180"/>
    </location>
</feature>
<comment type="similarity">
    <text evidence="2 6">Belongs to the BI1 family.</text>
</comment>
<keyword evidence="5 6" id="KW-0472">Membrane</keyword>
<dbReference type="PANTHER" id="PTHR23291">
    <property type="entry name" value="BAX INHIBITOR-RELATED"/>
    <property type="match status" value="1"/>
</dbReference>
<dbReference type="InterPro" id="IPR006214">
    <property type="entry name" value="Bax_inhibitor_1-related"/>
</dbReference>
<evidence type="ECO:0000256" key="2">
    <source>
        <dbReference type="ARBA" id="ARBA00010350"/>
    </source>
</evidence>
<feature type="transmembrane region" description="Helical" evidence="6">
    <location>
        <begin position="81"/>
        <end position="101"/>
    </location>
</feature>
<keyword evidence="3 6" id="KW-0812">Transmembrane</keyword>
<feature type="transmembrane region" description="Helical" evidence="6">
    <location>
        <begin position="139"/>
        <end position="157"/>
    </location>
</feature>
<dbReference type="EMBL" id="JACBXX010000134">
    <property type="protein sequence ID" value="NYS96762.1"/>
    <property type="molecule type" value="Genomic_DNA"/>
</dbReference>
<evidence type="ECO:0000313" key="7">
    <source>
        <dbReference type="EMBL" id="NYS96762.1"/>
    </source>
</evidence>
<feature type="transmembrane region" description="Helical" evidence="6">
    <location>
        <begin position="54"/>
        <end position="75"/>
    </location>
</feature>
<dbReference type="GO" id="GO:0005886">
    <property type="term" value="C:plasma membrane"/>
    <property type="evidence" value="ECO:0007669"/>
    <property type="project" value="TreeGrafter"/>
</dbReference>
<gene>
    <name evidence="7" type="ORF">HZY94_06170</name>
</gene>
<evidence type="ECO:0000256" key="3">
    <source>
        <dbReference type="ARBA" id="ARBA00022692"/>
    </source>
</evidence>
<accession>A0A7Z0M7F2</accession>
<dbReference type="AlphaFoldDB" id="A0A7Z0M7F2"/>
<protein>
    <submittedName>
        <fullName evidence="7">Bax inhibitor-1/YccA family protein</fullName>
    </submittedName>
</protein>
<feature type="transmembrane region" description="Helical" evidence="6">
    <location>
        <begin position="200"/>
        <end position="224"/>
    </location>
</feature>
<evidence type="ECO:0000256" key="5">
    <source>
        <dbReference type="ARBA" id="ARBA00023136"/>
    </source>
</evidence>
<comment type="caution">
    <text evidence="7">The sequence shown here is derived from an EMBL/GenBank/DDBJ whole genome shotgun (WGS) entry which is preliminary data.</text>
</comment>
<comment type="subcellular location">
    <subcellularLocation>
        <location evidence="1">Membrane</location>
        <topology evidence="1">Multi-pass membrane protein</topology>
    </subcellularLocation>
</comment>
<evidence type="ECO:0000313" key="8">
    <source>
        <dbReference type="Proteomes" id="UP000589521"/>
    </source>
</evidence>
<feature type="transmembrane region" description="Helical" evidence="6">
    <location>
        <begin position="108"/>
        <end position="127"/>
    </location>
</feature>
<dbReference type="Pfam" id="PF01027">
    <property type="entry name" value="Bax1-I"/>
    <property type="match status" value="1"/>
</dbReference>
<dbReference type="RefSeq" id="WP_179925458.1">
    <property type="nucleotide sequence ID" value="NZ_JACBXX010000134.1"/>
</dbReference>
<keyword evidence="4 6" id="KW-1133">Transmembrane helix</keyword>
<name>A0A7Z0M7F2_9STRE</name>
<sequence>MQPITSQADTGLNRFFAKVYGYMGLGLAISALVSGLLLYVFQATMLNIMANHSWVYYAASFIEIALVYSVSSTAWKNNPMAMPLFLFYSALNGFTLSFILAAYSQTNVFAAFVTATLTFFAMAVIGLVSKRDLSGMAQAFRMVLLGVLIASLINIFLRSAGLSYVMSLVMVVIFAGLTAYDNQRIRQAYQQSGGQVSNGWAISMALSLYLNFINLFLSILRIFAWRSFFFLKKRQSFGIIRANVCNTQTS</sequence>
<evidence type="ECO:0000256" key="1">
    <source>
        <dbReference type="ARBA" id="ARBA00004141"/>
    </source>
</evidence>
<proteinExistence type="inferred from homology"/>
<feature type="transmembrane region" description="Helical" evidence="6">
    <location>
        <begin position="20"/>
        <end position="42"/>
    </location>
</feature>
<reference evidence="7 8" key="1">
    <citation type="submission" date="2020-07" db="EMBL/GenBank/DDBJ databases">
        <title>MOT database genomes.</title>
        <authorList>
            <person name="Joseph S."/>
            <person name="Aduse-Opoku J."/>
            <person name="Hashim A."/>
            <person name="Wade W."/>
            <person name="Curtis M."/>
        </authorList>
    </citation>
    <scope>NUCLEOTIDE SEQUENCE [LARGE SCALE GENOMIC DNA]</scope>
    <source>
        <strain evidence="7 8">STR</strain>
    </source>
</reference>
<organism evidence="7 8">
    <name type="scientific">Streptococcus danieliae</name>
    <dbReference type="NCBI Taxonomy" id="747656"/>
    <lineage>
        <taxon>Bacteria</taxon>
        <taxon>Bacillati</taxon>
        <taxon>Bacillota</taxon>
        <taxon>Bacilli</taxon>
        <taxon>Lactobacillales</taxon>
        <taxon>Streptococcaceae</taxon>
        <taxon>Streptococcus</taxon>
    </lineage>
</organism>
<evidence type="ECO:0000256" key="4">
    <source>
        <dbReference type="ARBA" id="ARBA00022989"/>
    </source>
</evidence>
<dbReference type="Proteomes" id="UP000589521">
    <property type="component" value="Unassembled WGS sequence"/>
</dbReference>
<dbReference type="CDD" id="cd10432">
    <property type="entry name" value="BI-1-like_bacterial"/>
    <property type="match status" value="1"/>
</dbReference>